<dbReference type="AlphaFoldDB" id="A0A7E5WWL9"/>
<dbReference type="GeneID" id="113505891"/>
<dbReference type="SMART" id="SM00700">
    <property type="entry name" value="JHBP"/>
    <property type="match status" value="1"/>
</dbReference>
<dbReference type="PANTHER" id="PTHR11008:SF41">
    <property type="entry name" value="RE70318P"/>
    <property type="match status" value="1"/>
</dbReference>
<dbReference type="Gene3D" id="3.15.10.30">
    <property type="entry name" value="Haemolymph juvenile hormone binding protein"/>
    <property type="match status" value="1"/>
</dbReference>
<evidence type="ECO:0000256" key="1">
    <source>
        <dbReference type="SAM" id="SignalP"/>
    </source>
</evidence>
<dbReference type="InterPro" id="IPR038606">
    <property type="entry name" value="To_sf"/>
</dbReference>
<name>A0A7E5WWL9_TRINI</name>
<feature type="chain" id="PRO_5028880129" evidence="1">
    <location>
        <begin position="21"/>
        <end position="239"/>
    </location>
</feature>
<keyword evidence="2" id="KW-1185">Reference proteome</keyword>
<reference evidence="3" key="1">
    <citation type="submission" date="2025-08" db="UniProtKB">
        <authorList>
            <consortium name="RefSeq"/>
        </authorList>
    </citation>
    <scope>IDENTIFICATION</scope>
</reference>
<dbReference type="InParanoid" id="A0A7E5WWL9"/>
<dbReference type="KEGG" id="tnl:113505891"/>
<dbReference type="Pfam" id="PF06585">
    <property type="entry name" value="JHBP"/>
    <property type="match status" value="1"/>
</dbReference>
<organism evidence="2 3">
    <name type="scientific">Trichoplusia ni</name>
    <name type="common">Cabbage looper</name>
    <dbReference type="NCBI Taxonomy" id="7111"/>
    <lineage>
        <taxon>Eukaryota</taxon>
        <taxon>Metazoa</taxon>
        <taxon>Ecdysozoa</taxon>
        <taxon>Arthropoda</taxon>
        <taxon>Hexapoda</taxon>
        <taxon>Insecta</taxon>
        <taxon>Pterygota</taxon>
        <taxon>Neoptera</taxon>
        <taxon>Endopterygota</taxon>
        <taxon>Lepidoptera</taxon>
        <taxon>Glossata</taxon>
        <taxon>Ditrysia</taxon>
        <taxon>Noctuoidea</taxon>
        <taxon>Noctuidae</taxon>
        <taxon>Plusiinae</taxon>
        <taxon>Trichoplusia</taxon>
    </lineage>
</organism>
<dbReference type="InterPro" id="IPR010562">
    <property type="entry name" value="Haemolymph_juvenile_hormone-bd"/>
</dbReference>
<keyword evidence="1" id="KW-0732">Signal</keyword>
<evidence type="ECO:0000313" key="3">
    <source>
        <dbReference type="RefSeq" id="XP_026744551.1"/>
    </source>
</evidence>
<dbReference type="PANTHER" id="PTHR11008">
    <property type="entry name" value="PROTEIN TAKEOUT-LIKE PROTEIN"/>
    <property type="match status" value="1"/>
</dbReference>
<feature type="signal peptide" evidence="1">
    <location>
        <begin position="1"/>
        <end position="20"/>
    </location>
</feature>
<gene>
    <name evidence="3" type="primary">LOC113505891</name>
</gene>
<evidence type="ECO:0000313" key="2">
    <source>
        <dbReference type="Proteomes" id="UP000322000"/>
    </source>
</evidence>
<dbReference type="Proteomes" id="UP000322000">
    <property type="component" value="Chromosome 27"/>
</dbReference>
<dbReference type="RefSeq" id="XP_026744551.1">
    <property type="nucleotide sequence ID" value="XM_026888750.1"/>
</dbReference>
<proteinExistence type="predicted"/>
<protein>
    <submittedName>
        <fullName evidence="3">Beta-carotene-binding protein isoform X1</fullName>
    </submittedName>
</protein>
<sequence>MCIKYLVVLCFALALSLAEAQDLSFITSCKAEDSKCHKQSTQQAIPVFAAGIPELNVEQLDPMYMKHIDANQSNLMLVITDTTITGLKDCEAKRVQREPDNSKLYIRMLCDCELHGQYEMNGQMFLLPIKGEGPLSAKINKLYIAVDADLGEEVREGNTYWTLNSFTHSFELKGTSEVNFGNLFPDNELLRKTANDLISRNGNDVVREIGGPVIVAAITKVVKNVENFFQIVPADKLTL</sequence>
<dbReference type="OrthoDB" id="6853364at2759"/>
<accession>A0A7E5WWL9</accession>
<dbReference type="GO" id="GO:0005615">
    <property type="term" value="C:extracellular space"/>
    <property type="evidence" value="ECO:0007669"/>
    <property type="project" value="TreeGrafter"/>
</dbReference>